<protein>
    <submittedName>
        <fullName evidence="2">Uncharacterized protein</fullName>
    </submittedName>
</protein>
<keyword evidence="1" id="KW-0472">Membrane</keyword>
<comment type="caution">
    <text evidence="2">The sequence shown here is derived from an EMBL/GenBank/DDBJ whole genome shotgun (WGS) entry which is preliminary data.</text>
</comment>
<organism evidence="2 3">
    <name type="scientific">Candidatus Cellulosilyticum pullistercoris</name>
    <dbReference type="NCBI Taxonomy" id="2838521"/>
    <lineage>
        <taxon>Bacteria</taxon>
        <taxon>Bacillati</taxon>
        <taxon>Bacillota</taxon>
        <taxon>Clostridia</taxon>
        <taxon>Lachnospirales</taxon>
        <taxon>Cellulosilyticaceae</taxon>
        <taxon>Cellulosilyticum</taxon>
    </lineage>
</organism>
<dbReference type="EMBL" id="JAHLFQ010000076">
    <property type="protein sequence ID" value="MBU3803871.1"/>
    <property type="molecule type" value="Genomic_DNA"/>
</dbReference>
<reference evidence="2" key="2">
    <citation type="submission" date="2021-04" db="EMBL/GenBank/DDBJ databases">
        <authorList>
            <person name="Gilroy R."/>
        </authorList>
    </citation>
    <scope>NUCLEOTIDE SEQUENCE</scope>
    <source>
        <strain evidence="2">B5-657</strain>
    </source>
</reference>
<evidence type="ECO:0000313" key="3">
    <source>
        <dbReference type="Proteomes" id="UP000824229"/>
    </source>
</evidence>
<reference evidence="2" key="1">
    <citation type="journal article" date="2021" name="PeerJ">
        <title>Extensive microbial diversity within the chicken gut microbiome revealed by metagenomics and culture.</title>
        <authorList>
            <person name="Gilroy R."/>
            <person name="Ravi A."/>
            <person name="Getino M."/>
            <person name="Pursley I."/>
            <person name="Horton D.L."/>
            <person name="Alikhan N.F."/>
            <person name="Baker D."/>
            <person name="Gharbi K."/>
            <person name="Hall N."/>
            <person name="Watson M."/>
            <person name="Adriaenssens E.M."/>
            <person name="Foster-Nyarko E."/>
            <person name="Jarju S."/>
            <person name="Secka A."/>
            <person name="Antonio M."/>
            <person name="Oren A."/>
            <person name="Chaudhuri R.R."/>
            <person name="La Ragione R."/>
            <person name="Hildebrand F."/>
            <person name="Pallen M.J."/>
        </authorList>
    </citation>
    <scope>NUCLEOTIDE SEQUENCE</scope>
    <source>
        <strain evidence="2">B5-657</strain>
    </source>
</reference>
<evidence type="ECO:0000256" key="1">
    <source>
        <dbReference type="SAM" id="Phobius"/>
    </source>
</evidence>
<keyword evidence="1" id="KW-1133">Transmembrane helix</keyword>
<keyword evidence="1" id="KW-0812">Transmembrane</keyword>
<sequence length="64" mass="7333">MIELLCAILLVLLTLFKLVNVSYLIGFFLVYLCINTLFSITAILLEVYSFKENTHPKLVRKLIG</sequence>
<dbReference type="AlphaFoldDB" id="A0A9E2KC18"/>
<feature type="transmembrane region" description="Helical" evidence="1">
    <location>
        <begin position="28"/>
        <end position="50"/>
    </location>
</feature>
<accession>A0A9E2KC18</accession>
<dbReference type="Proteomes" id="UP000824229">
    <property type="component" value="Unassembled WGS sequence"/>
</dbReference>
<gene>
    <name evidence="2" type="ORF">H9872_03845</name>
</gene>
<proteinExistence type="predicted"/>
<feature type="non-terminal residue" evidence="2">
    <location>
        <position position="64"/>
    </location>
</feature>
<evidence type="ECO:0000313" key="2">
    <source>
        <dbReference type="EMBL" id="MBU3803871.1"/>
    </source>
</evidence>
<name>A0A9E2KC18_9FIRM</name>